<evidence type="ECO:0000313" key="1">
    <source>
        <dbReference type="EMBL" id="KIM58022.1"/>
    </source>
</evidence>
<protein>
    <submittedName>
        <fullName evidence="1">Uncharacterized protein</fullName>
    </submittedName>
</protein>
<dbReference type="HOGENOM" id="CLU_2062867_0_0_1"/>
<accession>A0A0C3A012</accession>
<dbReference type="Proteomes" id="UP000053989">
    <property type="component" value="Unassembled WGS sequence"/>
</dbReference>
<keyword evidence="2" id="KW-1185">Reference proteome</keyword>
<evidence type="ECO:0000313" key="2">
    <source>
        <dbReference type="Proteomes" id="UP000053989"/>
    </source>
</evidence>
<organism evidence="1 2">
    <name type="scientific">Scleroderma citrinum Foug A</name>
    <dbReference type="NCBI Taxonomy" id="1036808"/>
    <lineage>
        <taxon>Eukaryota</taxon>
        <taxon>Fungi</taxon>
        <taxon>Dikarya</taxon>
        <taxon>Basidiomycota</taxon>
        <taxon>Agaricomycotina</taxon>
        <taxon>Agaricomycetes</taxon>
        <taxon>Agaricomycetidae</taxon>
        <taxon>Boletales</taxon>
        <taxon>Sclerodermatineae</taxon>
        <taxon>Sclerodermataceae</taxon>
        <taxon>Scleroderma</taxon>
    </lineage>
</organism>
<sequence length="119" mass="13608">MFSKCATTGATLYRDNTCTNSNASDRYRARMAEVVVMHMMYDGPYKQLQLVRYPAKPSDVLLRVGKVSPQNQGTYAIYDALISRHARNTREDHCGADRGRCPKFEVHQRRISTFQNSSE</sequence>
<reference evidence="1 2" key="1">
    <citation type="submission" date="2014-04" db="EMBL/GenBank/DDBJ databases">
        <authorList>
            <consortium name="DOE Joint Genome Institute"/>
            <person name="Kuo A."/>
            <person name="Kohler A."/>
            <person name="Nagy L.G."/>
            <person name="Floudas D."/>
            <person name="Copeland A."/>
            <person name="Barry K.W."/>
            <person name="Cichocki N."/>
            <person name="Veneault-Fourrey C."/>
            <person name="LaButti K."/>
            <person name="Lindquist E.A."/>
            <person name="Lipzen A."/>
            <person name="Lundell T."/>
            <person name="Morin E."/>
            <person name="Murat C."/>
            <person name="Sun H."/>
            <person name="Tunlid A."/>
            <person name="Henrissat B."/>
            <person name="Grigoriev I.V."/>
            <person name="Hibbett D.S."/>
            <person name="Martin F."/>
            <person name="Nordberg H.P."/>
            <person name="Cantor M.N."/>
            <person name="Hua S.X."/>
        </authorList>
    </citation>
    <scope>NUCLEOTIDE SEQUENCE [LARGE SCALE GENOMIC DNA]</scope>
    <source>
        <strain evidence="1 2">Foug A</strain>
    </source>
</reference>
<reference evidence="2" key="2">
    <citation type="submission" date="2015-01" db="EMBL/GenBank/DDBJ databases">
        <title>Evolutionary Origins and Diversification of the Mycorrhizal Mutualists.</title>
        <authorList>
            <consortium name="DOE Joint Genome Institute"/>
            <consortium name="Mycorrhizal Genomics Consortium"/>
            <person name="Kohler A."/>
            <person name="Kuo A."/>
            <person name="Nagy L.G."/>
            <person name="Floudas D."/>
            <person name="Copeland A."/>
            <person name="Barry K.W."/>
            <person name="Cichocki N."/>
            <person name="Veneault-Fourrey C."/>
            <person name="LaButti K."/>
            <person name="Lindquist E.A."/>
            <person name="Lipzen A."/>
            <person name="Lundell T."/>
            <person name="Morin E."/>
            <person name="Murat C."/>
            <person name="Riley R."/>
            <person name="Ohm R."/>
            <person name="Sun H."/>
            <person name="Tunlid A."/>
            <person name="Henrissat B."/>
            <person name="Grigoriev I.V."/>
            <person name="Hibbett D.S."/>
            <person name="Martin F."/>
        </authorList>
    </citation>
    <scope>NUCLEOTIDE SEQUENCE [LARGE SCALE GENOMIC DNA]</scope>
    <source>
        <strain evidence="2">Foug A</strain>
    </source>
</reference>
<dbReference type="InParanoid" id="A0A0C3A012"/>
<proteinExistence type="predicted"/>
<name>A0A0C3A012_9AGAM</name>
<dbReference type="AlphaFoldDB" id="A0A0C3A012"/>
<gene>
    <name evidence="1" type="ORF">SCLCIDRAFT_1103820</name>
</gene>
<dbReference type="EMBL" id="KN822092">
    <property type="protein sequence ID" value="KIM58022.1"/>
    <property type="molecule type" value="Genomic_DNA"/>
</dbReference>